<proteinExistence type="predicted"/>
<dbReference type="Pfam" id="PF13676">
    <property type="entry name" value="TIR_2"/>
    <property type="match status" value="1"/>
</dbReference>
<dbReference type="Gene3D" id="3.40.50.10140">
    <property type="entry name" value="Toll/interleukin-1 receptor homology (TIR) domain"/>
    <property type="match status" value="1"/>
</dbReference>
<dbReference type="PROSITE" id="PS50104">
    <property type="entry name" value="TIR"/>
    <property type="match status" value="1"/>
</dbReference>
<dbReference type="OrthoDB" id="7064950at2"/>
<dbReference type="GO" id="GO:0007165">
    <property type="term" value="P:signal transduction"/>
    <property type="evidence" value="ECO:0007669"/>
    <property type="project" value="InterPro"/>
</dbReference>
<dbReference type="Proteomes" id="UP000198992">
    <property type="component" value="Unassembled WGS sequence"/>
</dbReference>
<reference evidence="2 3" key="1">
    <citation type="submission" date="2016-10" db="EMBL/GenBank/DDBJ databases">
        <authorList>
            <person name="de Groot N.N."/>
        </authorList>
    </citation>
    <scope>NUCLEOTIDE SEQUENCE [LARGE SCALE GENOMIC DNA]</scope>
    <source>
        <strain evidence="2 3">MT12</strain>
    </source>
</reference>
<sequence>MIRFSMGGKTLDPSNLKDAVMASVLEAVRNQIREKVGNMRDPDTGEFPTIVIRGDSLDDLKIQVEGSPALVALVNERLGLGSAGETDAAPESHPRVFLSYTSEDIDVARRVAEALQGAGIEVWWDKWCISSGDSLRQKIDEGIGGCTHFLALLTPRSIKKPWVNQEMDAGLIRKLNDQCRFLPVRHELPASELPPLLSGIASASIATEADIAQLINDIYALTRKPPRGPAPAVVQNSQTSQTGYSAAANAVARYFVEKSKDGLFGDPICEVDELAKEVGLSVEDTEDAIHELTGFLRLSTGHILVEGALFAKFDRYWKPWNTADDALRLAADVMSDPKFPDPCEEIAKVYQWEPRRLNSTAYYLLERSLIVDYQGVGTAPWAVFRIVGNQNMRRFVKSRA</sequence>
<protein>
    <submittedName>
        <fullName evidence="2">TIR domain-containing protein</fullName>
    </submittedName>
</protein>
<dbReference type="AlphaFoldDB" id="A0A1H4XFQ7"/>
<gene>
    <name evidence="2" type="ORF">SAMN05444164_3513</name>
</gene>
<evidence type="ECO:0000313" key="2">
    <source>
        <dbReference type="EMBL" id="SED04436.1"/>
    </source>
</evidence>
<dbReference type="SUPFAM" id="SSF52200">
    <property type="entry name" value="Toll/Interleukin receptor TIR domain"/>
    <property type="match status" value="1"/>
</dbReference>
<feature type="domain" description="TIR" evidence="1">
    <location>
        <begin position="92"/>
        <end position="226"/>
    </location>
</feature>
<organism evidence="2 3">
    <name type="scientific">Bradyrhizobium erythrophlei</name>
    <dbReference type="NCBI Taxonomy" id="1437360"/>
    <lineage>
        <taxon>Bacteria</taxon>
        <taxon>Pseudomonadati</taxon>
        <taxon>Pseudomonadota</taxon>
        <taxon>Alphaproteobacteria</taxon>
        <taxon>Hyphomicrobiales</taxon>
        <taxon>Nitrobacteraceae</taxon>
        <taxon>Bradyrhizobium</taxon>
    </lineage>
</organism>
<dbReference type="EMBL" id="FNTH01000001">
    <property type="protein sequence ID" value="SED04436.1"/>
    <property type="molecule type" value="Genomic_DNA"/>
</dbReference>
<evidence type="ECO:0000259" key="1">
    <source>
        <dbReference type="PROSITE" id="PS50104"/>
    </source>
</evidence>
<dbReference type="InterPro" id="IPR000157">
    <property type="entry name" value="TIR_dom"/>
</dbReference>
<evidence type="ECO:0000313" key="3">
    <source>
        <dbReference type="Proteomes" id="UP000198992"/>
    </source>
</evidence>
<name>A0A1H4XFQ7_9BRAD</name>
<dbReference type="InterPro" id="IPR035897">
    <property type="entry name" value="Toll_tir_struct_dom_sf"/>
</dbReference>
<accession>A0A1H4XFQ7</accession>